<evidence type="ECO:0000313" key="1">
    <source>
        <dbReference type="EMBL" id="SFV50559.1"/>
    </source>
</evidence>
<gene>
    <name evidence="1" type="ORF">MNB_SM-7-1121</name>
</gene>
<organism evidence="1">
    <name type="scientific">hydrothermal vent metagenome</name>
    <dbReference type="NCBI Taxonomy" id="652676"/>
    <lineage>
        <taxon>unclassified sequences</taxon>
        <taxon>metagenomes</taxon>
        <taxon>ecological metagenomes</taxon>
    </lineage>
</organism>
<accession>A0A1W1BAR7</accession>
<proteinExistence type="predicted"/>
<evidence type="ECO:0008006" key="2">
    <source>
        <dbReference type="Google" id="ProtNLM"/>
    </source>
</evidence>
<protein>
    <recommendedName>
        <fullName evidence="2">GGDEF domain-containing protein</fullName>
    </recommendedName>
</protein>
<dbReference type="EMBL" id="FPHB01000011">
    <property type="protein sequence ID" value="SFV50559.1"/>
    <property type="molecule type" value="Genomic_DNA"/>
</dbReference>
<name>A0A1W1BAR7_9ZZZZ</name>
<reference evidence="1" key="1">
    <citation type="submission" date="2016-10" db="EMBL/GenBank/DDBJ databases">
        <authorList>
            <person name="de Groot N.N."/>
        </authorList>
    </citation>
    <scope>NUCLEOTIDE SEQUENCE</scope>
</reference>
<sequence>MKNRLIQQIHENFITYLEKILEHTHEYEYRKRRYKVEYTIALYIAKESIDSEYIRKHVRDTDKLVVLDSNLVAMIFDFADEEAGFKAAENILSFIEPKLSNDEIYISVVNSKDAIDVDEHIRKALNLLMENIESGFRDIPEYPIF</sequence>
<dbReference type="AlphaFoldDB" id="A0A1W1BAR7"/>